<organism evidence="12 13">
    <name type="scientific">Halochromatium glycolicum</name>
    <dbReference type="NCBI Taxonomy" id="85075"/>
    <lineage>
        <taxon>Bacteria</taxon>
        <taxon>Pseudomonadati</taxon>
        <taxon>Pseudomonadota</taxon>
        <taxon>Gammaproteobacteria</taxon>
        <taxon>Chromatiales</taxon>
        <taxon>Chromatiaceae</taxon>
        <taxon>Halochromatium</taxon>
    </lineage>
</organism>
<evidence type="ECO:0000256" key="4">
    <source>
        <dbReference type="ARBA" id="ARBA00022475"/>
    </source>
</evidence>
<feature type="transmembrane region" description="Helical" evidence="9">
    <location>
        <begin position="118"/>
        <end position="138"/>
    </location>
</feature>
<protein>
    <submittedName>
        <fullName evidence="12">Sodium:proton antiporter</fullName>
    </submittedName>
</protein>
<feature type="transmembrane region" description="Helical" evidence="9">
    <location>
        <begin position="365"/>
        <end position="383"/>
    </location>
</feature>
<dbReference type="PANTHER" id="PTHR32507">
    <property type="entry name" value="NA(+)/H(+) ANTIPORTER 1"/>
    <property type="match status" value="1"/>
</dbReference>
<evidence type="ECO:0000259" key="10">
    <source>
        <dbReference type="Pfam" id="PF00999"/>
    </source>
</evidence>
<evidence type="ECO:0000259" key="11">
    <source>
        <dbReference type="Pfam" id="PF02254"/>
    </source>
</evidence>
<evidence type="ECO:0000313" key="12">
    <source>
        <dbReference type="EMBL" id="MBK1705212.1"/>
    </source>
</evidence>
<gene>
    <name evidence="12" type="ORF">CKO40_11830</name>
</gene>
<feature type="domain" description="Cation/H+ exchanger transmembrane" evidence="10">
    <location>
        <begin position="16"/>
        <end position="390"/>
    </location>
</feature>
<dbReference type="AlphaFoldDB" id="A0AAJ0U4S9"/>
<dbReference type="InterPro" id="IPR038770">
    <property type="entry name" value="Na+/solute_symporter_sf"/>
</dbReference>
<dbReference type="Gene3D" id="3.40.50.720">
    <property type="entry name" value="NAD(P)-binding Rossmann-like Domain"/>
    <property type="match status" value="1"/>
</dbReference>
<dbReference type="InterPro" id="IPR036291">
    <property type="entry name" value="NAD(P)-bd_dom_sf"/>
</dbReference>
<reference evidence="12" key="2">
    <citation type="journal article" date="2020" name="Microorganisms">
        <title>Osmotic Adaptation and Compatible Solute Biosynthesis of Phototrophic Bacteria as Revealed from Genome Analyses.</title>
        <authorList>
            <person name="Imhoff J.F."/>
            <person name="Rahn T."/>
            <person name="Kunzel S."/>
            <person name="Keller A."/>
            <person name="Neulinger S.C."/>
        </authorList>
    </citation>
    <scope>NUCLEOTIDE SEQUENCE</scope>
    <source>
        <strain evidence="12">DSM 11080</strain>
    </source>
</reference>
<proteinExistence type="predicted"/>
<dbReference type="PANTHER" id="PTHR32507:SF0">
    <property type="entry name" value="NA(+)_H(+) ANTIPORTER 2-RELATED"/>
    <property type="match status" value="1"/>
</dbReference>
<feature type="transmembrane region" description="Helical" evidence="9">
    <location>
        <begin position="6"/>
        <end position="23"/>
    </location>
</feature>
<dbReference type="GO" id="GO:0006813">
    <property type="term" value="P:potassium ion transport"/>
    <property type="evidence" value="ECO:0007669"/>
    <property type="project" value="InterPro"/>
</dbReference>
<feature type="transmembrane region" description="Helical" evidence="9">
    <location>
        <begin position="92"/>
        <end position="112"/>
    </location>
</feature>
<evidence type="ECO:0000256" key="7">
    <source>
        <dbReference type="ARBA" id="ARBA00023065"/>
    </source>
</evidence>
<comment type="caution">
    <text evidence="12">The sequence shown here is derived from an EMBL/GenBank/DDBJ whole genome shotgun (WGS) entry which is preliminary data.</text>
</comment>
<keyword evidence="3" id="KW-0050">Antiport</keyword>
<feature type="transmembrane region" description="Helical" evidence="9">
    <location>
        <begin position="333"/>
        <end position="353"/>
    </location>
</feature>
<dbReference type="InterPro" id="IPR003148">
    <property type="entry name" value="RCK_N"/>
</dbReference>
<evidence type="ECO:0000256" key="6">
    <source>
        <dbReference type="ARBA" id="ARBA00022989"/>
    </source>
</evidence>
<dbReference type="SUPFAM" id="SSF51735">
    <property type="entry name" value="NAD(P)-binding Rossmann-fold domains"/>
    <property type="match status" value="1"/>
</dbReference>
<feature type="transmembrane region" description="Helical" evidence="9">
    <location>
        <begin position="186"/>
        <end position="207"/>
    </location>
</feature>
<dbReference type="Proteomes" id="UP001296776">
    <property type="component" value="Unassembled WGS sequence"/>
</dbReference>
<feature type="transmembrane region" description="Helical" evidence="9">
    <location>
        <begin position="57"/>
        <end position="80"/>
    </location>
</feature>
<feature type="transmembrane region" description="Helical" evidence="9">
    <location>
        <begin position="150"/>
        <end position="174"/>
    </location>
</feature>
<dbReference type="EMBL" id="NRSJ01000019">
    <property type="protein sequence ID" value="MBK1705212.1"/>
    <property type="molecule type" value="Genomic_DNA"/>
</dbReference>
<dbReference type="Pfam" id="PF02254">
    <property type="entry name" value="TrkA_N"/>
    <property type="match status" value="1"/>
</dbReference>
<dbReference type="GO" id="GO:1902600">
    <property type="term" value="P:proton transmembrane transport"/>
    <property type="evidence" value="ECO:0007669"/>
    <property type="project" value="InterPro"/>
</dbReference>
<evidence type="ECO:0000256" key="8">
    <source>
        <dbReference type="ARBA" id="ARBA00023136"/>
    </source>
</evidence>
<evidence type="ECO:0000313" key="13">
    <source>
        <dbReference type="Proteomes" id="UP001296776"/>
    </source>
</evidence>
<evidence type="ECO:0000256" key="9">
    <source>
        <dbReference type="SAM" id="Phobius"/>
    </source>
</evidence>
<accession>A0AAJ0U4S9</accession>
<keyword evidence="5 9" id="KW-0812">Transmembrane</keyword>
<dbReference type="Pfam" id="PF00999">
    <property type="entry name" value="Na_H_Exchanger"/>
    <property type="match status" value="1"/>
</dbReference>
<keyword evidence="13" id="KW-1185">Reference proteome</keyword>
<keyword evidence="6 9" id="KW-1133">Transmembrane helix</keyword>
<feature type="domain" description="RCK N-terminal" evidence="11">
    <location>
        <begin position="402"/>
        <end position="489"/>
    </location>
</feature>
<keyword evidence="4" id="KW-1003">Cell membrane</keyword>
<evidence type="ECO:0000256" key="5">
    <source>
        <dbReference type="ARBA" id="ARBA00022692"/>
    </source>
</evidence>
<dbReference type="RefSeq" id="WP_200346426.1">
    <property type="nucleotide sequence ID" value="NZ_NRSJ01000019.1"/>
</dbReference>
<reference evidence="12" key="1">
    <citation type="submission" date="2017-08" db="EMBL/GenBank/DDBJ databases">
        <authorList>
            <person name="Imhoff J.F."/>
            <person name="Rahn T."/>
            <person name="Kuenzel S."/>
            <person name="Neulinger S.C."/>
        </authorList>
    </citation>
    <scope>NUCLEOTIDE SEQUENCE</scope>
    <source>
        <strain evidence="12">DSM 11080</strain>
    </source>
</reference>
<dbReference type="GO" id="GO:0015297">
    <property type="term" value="F:antiporter activity"/>
    <property type="evidence" value="ECO:0007669"/>
    <property type="project" value="UniProtKB-KW"/>
</dbReference>
<sequence>MSHQAANLLVGIGVLSLAAHWLAWRVRLPAIVFLLAAGIVAGPLTDWLHPDALFGDLLFPIVSLAVAIILFEGGLTLRLREVRGLEAPVRRLLTLGVMITWASTTALAWFFIDLSLELAVLLGAITVVTGPTVIGPLLRSVRPNQRVARVLRWEGIVIDPIGALIAVLVFEFLLSTGEGASLSASLLTFTLLLVEGTVIGAAAGWMTGVVLRRYWLPAYLHSLGTLVAAITVFHLANQIHAESGLLAVTVMGIWLANMKRVPLDDILPFKENLSLMLISGVFVLLAARLEPAAIPALGWGVLALLLGMQLLGRPLAVLASTLGTSLSWSERALLGWIAPRGIVAAAVSALFALRLEEAGYPGAEALVPLTFLVILFTVILQSATAKPLANALGVSEPPPRGVLIVGANPVARAIGAALQRLELPVLLADPNWDHVAEARLQGLPTYYGNPSSEHAEHHLELTGLGLLFALSPRTDLNTLTSLEFGKVFGRNKVFRLPPGERDLRLPAEIRRRHRRDQTLFGEKVTYAKLASLLGQGAEIRITGLTAAFAWEDYLEEHGDRVTPLFAVDPQGRVFPFGGIDPPEPGADWEVAGLIRASEPREQANSG</sequence>
<keyword evidence="7" id="KW-0406">Ion transport</keyword>
<keyword evidence="8 9" id="KW-0472">Membrane</keyword>
<dbReference type="GO" id="GO:0005886">
    <property type="term" value="C:plasma membrane"/>
    <property type="evidence" value="ECO:0007669"/>
    <property type="project" value="UniProtKB-SubCell"/>
</dbReference>
<comment type="subcellular location">
    <subcellularLocation>
        <location evidence="1">Cell membrane</location>
        <topology evidence="1">Multi-pass membrane protein</topology>
    </subcellularLocation>
</comment>
<evidence type="ECO:0000256" key="2">
    <source>
        <dbReference type="ARBA" id="ARBA00022448"/>
    </source>
</evidence>
<evidence type="ECO:0000256" key="1">
    <source>
        <dbReference type="ARBA" id="ARBA00004651"/>
    </source>
</evidence>
<feature type="transmembrane region" description="Helical" evidence="9">
    <location>
        <begin position="269"/>
        <end position="287"/>
    </location>
</feature>
<feature type="transmembrane region" description="Helical" evidence="9">
    <location>
        <begin position="293"/>
        <end position="312"/>
    </location>
</feature>
<evidence type="ECO:0000256" key="3">
    <source>
        <dbReference type="ARBA" id="ARBA00022449"/>
    </source>
</evidence>
<feature type="transmembrane region" description="Helical" evidence="9">
    <location>
        <begin position="28"/>
        <end position="45"/>
    </location>
</feature>
<feature type="transmembrane region" description="Helical" evidence="9">
    <location>
        <begin position="214"/>
        <end position="233"/>
    </location>
</feature>
<dbReference type="InterPro" id="IPR006153">
    <property type="entry name" value="Cation/H_exchanger_TM"/>
</dbReference>
<name>A0AAJ0U4S9_9GAMM</name>
<keyword evidence="2" id="KW-0813">Transport</keyword>
<dbReference type="Gene3D" id="1.20.1530.20">
    <property type="match status" value="1"/>
</dbReference>